<evidence type="ECO:0000313" key="3">
    <source>
        <dbReference type="EMBL" id="KGR76210.1"/>
    </source>
</evidence>
<evidence type="ECO:0000313" key="4">
    <source>
        <dbReference type="Proteomes" id="UP000030416"/>
    </source>
</evidence>
<dbReference type="EMBL" id="JPVN01000027">
    <property type="protein sequence ID" value="KGR76210.1"/>
    <property type="molecule type" value="Genomic_DNA"/>
</dbReference>
<reference evidence="3 4" key="1">
    <citation type="submission" date="2014-02" db="EMBL/GenBank/DDBJ databases">
        <title>Draft genome sequence of Lysinibacillus manganicus DSM 26584T.</title>
        <authorList>
            <person name="Zhang F."/>
            <person name="Wang G."/>
            <person name="Zhang L."/>
        </authorList>
    </citation>
    <scope>NUCLEOTIDE SEQUENCE [LARGE SCALE GENOMIC DNA]</scope>
    <source>
        <strain evidence="3 4">DSM 26584</strain>
    </source>
</reference>
<evidence type="ECO:0000256" key="1">
    <source>
        <dbReference type="SAM" id="MobiDB-lite"/>
    </source>
</evidence>
<feature type="transmembrane region" description="Helical" evidence="2">
    <location>
        <begin position="154"/>
        <end position="177"/>
    </location>
</feature>
<name>A0A0A3HY98_9BACL</name>
<feature type="region of interest" description="Disordered" evidence="1">
    <location>
        <begin position="31"/>
        <end position="94"/>
    </location>
</feature>
<dbReference type="AlphaFoldDB" id="A0A0A3HY98"/>
<dbReference type="Proteomes" id="UP000030416">
    <property type="component" value="Unassembled WGS sequence"/>
</dbReference>
<organism evidence="3 4">
    <name type="scientific">Ureibacillus manganicus DSM 26584</name>
    <dbReference type="NCBI Taxonomy" id="1384049"/>
    <lineage>
        <taxon>Bacteria</taxon>
        <taxon>Bacillati</taxon>
        <taxon>Bacillota</taxon>
        <taxon>Bacilli</taxon>
        <taxon>Bacillales</taxon>
        <taxon>Caryophanaceae</taxon>
        <taxon>Ureibacillus</taxon>
    </lineage>
</organism>
<proteinExistence type="predicted"/>
<feature type="transmembrane region" description="Helical" evidence="2">
    <location>
        <begin position="284"/>
        <end position="307"/>
    </location>
</feature>
<feature type="transmembrane region" description="Helical" evidence="2">
    <location>
        <begin position="221"/>
        <end position="244"/>
    </location>
</feature>
<feature type="compositionally biased region" description="Low complexity" evidence="1">
    <location>
        <begin position="40"/>
        <end position="94"/>
    </location>
</feature>
<evidence type="ECO:0008006" key="5">
    <source>
        <dbReference type="Google" id="ProtNLM"/>
    </source>
</evidence>
<keyword evidence="2" id="KW-0472">Membrane</keyword>
<evidence type="ECO:0000256" key="2">
    <source>
        <dbReference type="SAM" id="Phobius"/>
    </source>
</evidence>
<gene>
    <name evidence="3" type="ORF">CD29_17150</name>
</gene>
<comment type="caution">
    <text evidence="3">The sequence shown here is derived from an EMBL/GenBank/DDBJ whole genome shotgun (WGS) entry which is preliminary data.</text>
</comment>
<dbReference type="OrthoDB" id="2448863at2"/>
<sequence length="319" mass="35381">MKNCFACGNVQDAGNFCAKCGGTLTEVSATNDGGAPTPSQPTGQFGQPVQPGQPAPNFQQQGPNYQQPPFGQQGQPFGQQQFQQHDQGQQYQQQQYQQQYQQYQQAGPAQPNVHVERVKDQSKMFFNFFTTYLKQPSSIFGTGERQFTNGLISIIAYALLIGLSLFIFVSTAFGGFIDTGAVFFNVFGGSAIFIIAIFAVIVLSLFIVAKGFGPDTSWKEIISLLGTLSIPSIILSILSMLLFIVKSYDFGYWMFLISLLLVISAIPLYIITRLLTMRSKSLDSFYAYLVYIVIFSVLFYVLITVVWNNTAGKFIGGYW</sequence>
<keyword evidence="2" id="KW-0812">Transmembrane</keyword>
<keyword evidence="2" id="KW-1133">Transmembrane helix</keyword>
<dbReference type="eggNOG" id="ENOG5033EXW">
    <property type="taxonomic scope" value="Bacteria"/>
</dbReference>
<protein>
    <recommendedName>
        <fullName evidence="5">Yip1 domain-containing protein</fullName>
    </recommendedName>
</protein>
<feature type="transmembrane region" description="Helical" evidence="2">
    <location>
        <begin position="183"/>
        <end position="209"/>
    </location>
</feature>
<accession>A0A0A3HY98</accession>
<feature type="transmembrane region" description="Helical" evidence="2">
    <location>
        <begin position="250"/>
        <end position="272"/>
    </location>
</feature>
<keyword evidence="4" id="KW-1185">Reference proteome</keyword>
<dbReference type="STRING" id="1384049.CD29_17150"/>
<dbReference type="RefSeq" id="WP_036189331.1">
    <property type="nucleotide sequence ID" value="NZ_AVDA01000027.1"/>
</dbReference>